<dbReference type="Pfam" id="PF01568">
    <property type="entry name" value="Molydop_binding"/>
    <property type="match status" value="1"/>
</dbReference>
<comment type="caution">
    <text evidence="9">The sequence shown here is derived from an EMBL/GenBank/DDBJ whole genome shotgun (WGS) entry which is preliminary data.</text>
</comment>
<evidence type="ECO:0000259" key="6">
    <source>
        <dbReference type="Pfam" id="PF00384"/>
    </source>
</evidence>
<keyword evidence="5" id="KW-0560">Oxidoreductase</keyword>
<comment type="similarity">
    <text evidence="2">Belongs to the prokaryotic molybdopterin-containing oxidoreductase family.</text>
</comment>
<dbReference type="EMBL" id="QIBW01000015">
    <property type="protein sequence ID" value="ROT88643.1"/>
    <property type="molecule type" value="Genomic_DNA"/>
</dbReference>
<dbReference type="PANTHER" id="PTHR43742">
    <property type="entry name" value="TRIMETHYLAMINE-N-OXIDE REDUCTASE"/>
    <property type="match status" value="1"/>
</dbReference>
<dbReference type="Gene3D" id="3.40.50.740">
    <property type="match status" value="2"/>
</dbReference>
<evidence type="ECO:0000256" key="4">
    <source>
        <dbReference type="ARBA" id="ARBA00022723"/>
    </source>
</evidence>
<evidence type="ECO:0000256" key="5">
    <source>
        <dbReference type="ARBA" id="ARBA00023002"/>
    </source>
</evidence>
<feature type="domain" description="Pyrogallol hydroxytransferase large subunit-like N-terminal" evidence="8">
    <location>
        <begin position="34"/>
        <end position="82"/>
    </location>
</feature>
<keyword evidence="4" id="KW-0479">Metal-binding</keyword>
<dbReference type="SUPFAM" id="SSF50692">
    <property type="entry name" value="ADC-like"/>
    <property type="match status" value="1"/>
</dbReference>
<dbReference type="SUPFAM" id="SSF53706">
    <property type="entry name" value="Formate dehydrogenase/DMSO reductase, domains 1-3"/>
    <property type="match status" value="1"/>
</dbReference>
<dbReference type="PANTHER" id="PTHR43742:SF10">
    <property type="entry name" value="TRIMETHYLAMINE-N-OXIDE REDUCTASE 2"/>
    <property type="match status" value="1"/>
</dbReference>
<evidence type="ECO:0000259" key="8">
    <source>
        <dbReference type="Pfam" id="PF21423"/>
    </source>
</evidence>
<dbReference type="GO" id="GO:0030288">
    <property type="term" value="C:outer membrane-bounded periplasmic space"/>
    <property type="evidence" value="ECO:0007669"/>
    <property type="project" value="TreeGrafter"/>
</dbReference>
<dbReference type="InterPro" id="IPR049032">
    <property type="entry name" value="AhtL-like_N"/>
</dbReference>
<protein>
    <submittedName>
        <fullName evidence="9">Dehydrogenase</fullName>
    </submittedName>
</protein>
<evidence type="ECO:0000313" key="9">
    <source>
        <dbReference type="EMBL" id="ROT88643.1"/>
    </source>
</evidence>
<dbReference type="InterPro" id="IPR009010">
    <property type="entry name" value="Asp_de-COase-like_dom_sf"/>
</dbReference>
<evidence type="ECO:0000256" key="2">
    <source>
        <dbReference type="ARBA" id="ARBA00010312"/>
    </source>
</evidence>
<dbReference type="InterPro" id="IPR006656">
    <property type="entry name" value="Mopterin_OxRdtase"/>
</dbReference>
<dbReference type="Pfam" id="PF21423">
    <property type="entry name" value="AhtL-like_1st"/>
    <property type="match status" value="1"/>
</dbReference>
<dbReference type="InterPro" id="IPR050612">
    <property type="entry name" value="Prok_Mopterin_Oxidored"/>
</dbReference>
<evidence type="ECO:0000256" key="1">
    <source>
        <dbReference type="ARBA" id="ARBA00001942"/>
    </source>
</evidence>
<dbReference type="GO" id="GO:0030151">
    <property type="term" value="F:molybdenum ion binding"/>
    <property type="evidence" value="ECO:0007669"/>
    <property type="project" value="TreeGrafter"/>
</dbReference>
<dbReference type="RefSeq" id="WP_096226505.1">
    <property type="nucleotide sequence ID" value="NZ_CP168029.1"/>
</dbReference>
<proteinExistence type="inferred from homology"/>
<dbReference type="GO" id="GO:0009061">
    <property type="term" value="P:anaerobic respiration"/>
    <property type="evidence" value="ECO:0007669"/>
    <property type="project" value="TreeGrafter"/>
</dbReference>
<organism evidence="9 10">
    <name type="scientific">Gordonibacter urolithinfaciens</name>
    <dbReference type="NCBI Taxonomy" id="1335613"/>
    <lineage>
        <taxon>Bacteria</taxon>
        <taxon>Bacillati</taxon>
        <taxon>Actinomycetota</taxon>
        <taxon>Coriobacteriia</taxon>
        <taxon>Eggerthellales</taxon>
        <taxon>Eggerthellaceae</taxon>
        <taxon>Gordonibacter</taxon>
    </lineage>
</organism>
<comment type="cofactor">
    <cofactor evidence="1">
        <name>Mo-bis(molybdopterin guanine dinucleotide)</name>
        <dbReference type="ChEBI" id="CHEBI:60539"/>
    </cofactor>
</comment>
<dbReference type="Gene3D" id="2.20.25.340">
    <property type="match status" value="1"/>
</dbReference>
<dbReference type="Gene3D" id="2.40.40.20">
    <property type="match status" value="1"/>
</dbReference>
<reference evidence="10" key="1">
    <citation type="submission" date="2018-05" db="EMBL/GenBank/DDBJ databases">
        <title>Genome Sequencing of selected type strains of the family Eggerthellaceae.</title>
        <authorList>
            <person name="Danylec N."/>
            <person name="Stoll D.A."/>
            <person name="Doetsch A."/>
            <person name="Huch M."/>
        </authorList>
    </citation>
    <scope>NUCLEOTIDE SEQUENCE [LARGE SCALE GENOMIC DNA]</scope>
    <source>
        <strain evidence="10">DSM 27213</strain>
    </source>
</reference>
<feature type="domain" description="Molybdopterin oxidoreductase" evidence="6">
    <location>
        <begin position="90"/>
        <end position="312"/>
    </location>
</feature>
<feature type="domain" description="Molybdopterin dinucleotide-binding" evidence="7">
    <location>
        <begin position="704"/>
        <end position="819"/>
    </location>
</feature>
<evidence type="ECO:0000313" key="10">
    <source>
        <dbReference type="Proteomes" id="UP000285258"/>
    </source>
</evidence>
<keyword evidence="3" id="KW-0500">Molybdenum</keyword>
<feature type="domain" description="Molybdopterin oxidoreductase" evidence="6">
    <location>
        <begin position="495"/>
        <end position="575"/>
    </location>
</feature>
<sequence length="874" mass="98663">MGNNVLGTPIVKGLGFNSFGIGTNACSVDIDEENDKILRIRPLRFDEHYTPEDLNAWKLEARGKTFEPGFKTLISPLSLCYKKRVYSKNRIPYPMKRVDWDPEGERNPQNRGTSGYVRISWDEACSLIASEIKRVHEAYGPASILCELDGHGETKFVHAPHGCQSRMFDLIGSYTLQTRQPDSWEGWYWGAKHMWGMDPLGQNSQMNNVIRDVAQNGDAVLFWGCDVETTPLGWGGYLASRLCYWFTELGIKQIHISPDVNYTNAVHADKWIPVKPNTDAALQLAIAYTWIKEGTYDQAYLDTHAVGFENFKYYVMGGEDGVPKTPKWAEAICGVPSYTIKAFARYWAKHAVSIAHCNGGSYIRSCYAHEPARLEVALLGMQGLGKPGANQFKFIEWTLYGMDTVTPLPPSVEIPDCSPAYRGWYRSFPKSFIPKTMIPEAIMNPPVSWYGHIGAGFPREDQFDGPYTFPLEGNERLHMIWSDTPCWETCWNGGNEMQEALRHPSIEFIVVQHPWMENDCFFADVILPTNTKFETEDIGTDSDNGQWNLVYYERQAIKPRLESKSDMEAVGEVAKALEKFGGIYENLYERYMGGKTCEEYIQAGFENTGAAKKMDFEEFKEKQYYPFPTREGWEEMPAGLIQFYEDPEGHPLQTPSGKLEYYSTTLASQFPDDKERGPIPHWVDEGAGHQERQYLERGRKYPFLLVSNHPRWRVHANLDDVTWFREMEETCKVTGPDGYKYEPVWVHPSDAGLLGLETGDIVKLYNERGAVLGGVRVTERIMPSVVYQDHGSRVDSVVLGRGGLDRGGANNLIAPYATTSTHAFGEVTSGFLVNIEKVDVLALAAQYPEAFGRDYDPGCGLVATARVVDEGEGE</sequence>
<dbReference type="Pfam" id="PF00384">
    <property type="entry name" value="Molybdopterin"/>
    <property type="match status" value="2"/>
</dbReference>
<dbReference type="Proteomes" id="UP000285258">
    <property type="component" value="Unassembled WGS sequence"/>
</dbReference>
<dbReference type="AlphaFoldDB" id="A0A423UI01"/>
<evidence type="ECO:0000259" key="7">
    <source>
        <dbReference type="Pfam" id="PF01568"/>
    </source>
</evidence>
<name>A0A423UI01_9ACTN</name>
<gene>
    <name evidence="9" type="ORF">DMP12_11310</name>
</gene>
<dbReference type="InterPro" id="IPR006657">
    <property type="entry name" value="MoPterin_dinucl-bd_dom"/>
</dbReference>
<dbReference type="GO" id="GO:0043546">
    <property type="term" value="F:molybdopterin cofactor binding"/>
    <property type="evidence" value="ECO:0007669"/>
    <property type="project" value="InterPro"/>
</dbReference>
<evidence type="ECO:0000256" key="3">
    <source>
        <dbReference type="ARBA" id="ARBA00022505"/>
    </source>
</evidence>
<dbReference type="GO" id="GO:0009055">
    <property type="term" value="F:electron transfer activity"/>
    <property type="evidence" value="ECO:0007669"/>
    <property type="project" value="TreeGrafter"/>
</dbReference>
<accession>A0A423UI01</accession>
<dbReference type="GO" id="GO:0016491">
    <property type="term" value="F:oxidoreductase activity"/>
    <property type="evidence" value="ECO:0007669"/>
    <property type="project" value="UniProtKB-KW"/>
</dbReference>